<dbReference type="Proteomes" id="UP000297540">
    <property type="component" value="Unassembled WGS sequence"/>
</dbReference>
<evidence type="ECO:0000313" key="3">
    <source>
        <dbReference type="Proteomes" id="UP000297540"/>
    </source>
</evidence>
<dbReference type="EMBL" id="SOZE01000034">
    <property type="protein sequence ID" value="TFF34122.1"/>
    <property type="molecule type" value="Genomic_DNA"/>
</dbReference>
<feature type="signal peptide" evidence="1">
    <location>
        <begin position="1"/>
        <end position="20"/>
    </location>
</feature>
<evidence type="ECO:0000313" key="2">
    <source>
        <dbReference type="EMBL" id="TFF34122.1"/>
    </source>
</evidence>
<sequence>MLKTLILFFSCILLAYSGNAQETTKKKNWLTNSVQEVTTVLKTNKNVKQGLYMALFQKTTVVATGMYDNNKKVGLWRFFSSQGQQLEVYDYTAEKLFFEAPEDTTSSLRYFVDRELQPTDKVTKPIKIGGRYYGYIPYLQLFTLPDYIDPSNKNFFDVTVELLISPLGRLASYKVNLNIKGKTVRVINMNTNLPDEADKIFTPATLNGEGIACRIMIKAYITDNNHLDFD</sequence>
<feature type="chain" id="PRO_5021422030" description="TonB C-terminal domain-containing protein" evidence="1">
    <location>
        <begin position="21"/>
        <end position="230"/>
    </location>
</feature>
<evidence type="ECO:0000256" key="1">
    <source>
        <dbReference type="SAM" id="SignalP"/>
    </source>
</evidence>
<keyword evidence="3" id="KW-1185">Reference proteome</keyword>
<keyword evidence="1" id="KW-0732">Signal</keyword>
<reference evidence="2 3" key="1">
    <citation type="journal article" date="2017" name="Int. J. Syst. Evol. Microbiol.">
        <title>Mucilaginibacterpsychrotolerans sp. nov., isolated from peatlands.</title>
        <authorList>
            <person name="Deng Y."/>
            <person name="Shen L."/>
            <person name="Xu B."/>
            <person name="Liu Y."/>
            <person name="Gu Z."/>
            <person name="Liu H."/>
            <person name="Zhou Y."/>
        </authorList>
    </citation>
    <scope>NUCLEOTIDE SEQUENCE [LARGE SCALE GENOMIC DNA]</scope>
    <source>
        <strain evidence="2 3">NH7-4</strain>
    </source>
</reference>
<name>A0A4Y8S5F4_9SPHI</name>
<proteinExistence type="predicted"/>
<evidence type="ECO:0008006" key="4">
    <source>
        <dbReference type="Google" id="ProtNLM"/>
    </source>
</evidence>
<dbReference type="AlphaFoldDB" id="A0A4Y8S5F4"/>
<dbReference type="OrthoDB" id="797627at2"/>
<comment type="caution">
    <text evidence="2">The sequence shown here is derived from an EMBL/GenBank/DDBJ whole genome shotgun (WGS) entry which is preliminary data.</text>
</comment>
<accession>A0A4Y8S5F4</accession>
<dbReference type="RefSeq" id="WP_133235363.1">
    <property type="nucleotide sequence ID" value="NZ_SOZE01000034.1"/>
</dbReference>
<protein>
    <recommendedName>
        <fullName evidence="4">TonB C-terminal domain-containing protein</fullName>
    </recommendedName>
</protein>
<organism evidence="2 3">
    <name type="scientific">Mucilaginibacter psychrotolerans</name>
    <dbReference type="NCBI Taxonomy" id="1524096"/>
    <lineage>
        <taxon>Bacteria</taxon>
        <taxon>Pseudomonadati</taxon>
        <taxon>Bacteroidota</taxon>
        <taxon>Sphingobacteriia</taxon>
        <taxon>Sphingobacteriales</taxon>
        <taxon>Sphingobacteriaceae</taxon>
        <taxon>Mucilaginibacter</taxon>
    </lineage>
</organism>
<gene>
    <name evidence="2" type="ORF">E2R66_23115</name>
</gene>